<dbReference type="RefSeq" id="WP_117657833.1">
    <property type="nucleotide sequence ID" value="NZ_QRPD01000011.1"/>
</dbReference>
<proteinExistence type="predicted"/>
<feature type="region of interest" description="Disordered" evidence="1">
    <location>
        <begin position="107"/>
        <end position="129"/>
    </location>
</feature>
<evidence type="ECO:0000313" key="4">
    <source>
        <dbReference type="Proteomes" id="UP000283325"/>
    </source>
</evidence>
<feature type="compositionally biased region" description="Acidic residues" evidence="1">
    <location>
        <begin position="110"/>
        <end position="129"/>
    </location>
</feature>
<dbReference type="EMBL" id="QRNS01000061">
    <property type="protein sequence ID" value="RHK59262.1"/>
    <property type="molecule type" value="Genomic_DNA"/>
</dbReference>
<gene>
    <name evidence="2" type="ORF">DW054_16345</name>
    <name evidence="3" type="ORF">DWZ98_12095</name>
</gene>
<dbReference type="EMBL" id="QRPD01000011">
    <property type="protein sequence ID" value="RHL86423.1"/>
    <property type="molecule type" value="Genomic_DNA"/>
</dbReference>
<dbReference type="AlphaFoldDB" id="A0A415MWH9"/>
<name>A0A415MWH9_9FIRM</name>
<sequence length="129" mass="14919">MPRGRPPLSRGTKNRKKEFDERLSAYSLSALDNVIDIADKAYNTETRLKANIFLLDKALGKSYALNGEENHNKELTVNIVTVGKEHGLTQKEEQDIWKAEQGQEFTKPDDFEEWNTEDDDWENDIYDVN</sequence>
<dbReference type="Proteomes" id="UP000283325">
    <property type="component" value="Unassembled WGS sequence"/>
</dbReference>
<reference evidence="4 5" key="1">
    <citation type="submission" date="2018-08" db="EMBL/GenBank/DDBJ databases">
        <title>A genome reference for cultivated species of the human gut microbiota.</title>
        <authorList>
            <person name="Zou Y."/>
            <person name="Xue W."/>
            <person name="Luo G."/>
        </authorList>
    </citation>
    <scope>NUCLEOTIDE SEQUENCE [LARGE SCALE GENOMIC DNA]</scope>
    <source>
        <strain evidence="3 4">AF36-1BH</strain>
        <strain evidence="2 5">AF42-21</strain>
    </source>
</reference>
<evidence type="ECO:0000313" key="5">
    <source>
        <dbReference type="Proteomes" id="UP000284152"/>
    </source>
</evidence>
<protein>
    <submittedName>
        <fullName evidence="3">Uncharacterized protein</fullName>
    </submittedName>
</protein>
<evidence type="ECO:0000256" key="1">
    <source>
        <dbReference type="SAM" id="MobiDB-lite"/>
    </source>
</evidence>
<organism evidence="3 4">
    <name type="scientific">Dorea formicigenerans</name>
    <dbReference type="NCBI Taxonomy" id="39486"/>
    <lineage>
        <taxon>Bacteria</taxon>
        <taxon>Bacillati</taxon>
        <taxon>Bacillota</taxon>
        <taxon>Clostridia</taxon>
        <taxon>Lachnospirales</taxon>
        <taxon>Lachnospiraceae</taxon>
        <taxon>Dorea</taxon>
    </lineage>
</organism>
<evidence type="ECO:0000313" key="2">
    <source>
        <dbReference type="EMBL" id="RHK59262.1"/>
    </source>
</evidence>
<accession>A0A415MWH9</accession>
<dbReference type="Proteomes" id="UP000284152">
    <property type="component" value="Unassembled WGS sequence"/>
</dbReference>
<comment type="caution">
    <text evidence="3">The sequence shown here is derived from an EMBL/GenBank/DDBJ whole genome shotgun (WGS) entry which is preliminary data.</text>
</comment>
<evidence type="ECO:0000313" key="3">
    <source>
        <dbReference type="EMBL" id="RHL86423.1"/>
    </source>
</evidence>